<dbReference type="SUPFAM" id="SSF51197">
    <property type="entry name" value="Clavaminate synthase-like"/>
    <property type="match status" value="1"/>
</dbReference>
<sequence>MMKANKPVRFLGGLTIEQFLAEYWQKKPLFVKNAFQDFMDPMTADEVAGLSCEEGVPSRFVFEERNWELKCGPFAEKDFANLPDTKWVLLVNDVEKFMPQMRVLSDPFKFIPEWRLDDVQVSYAVDQGTVGAHWDDYDVFLIQGMGKKRWQISYDEVSENDFVEGLPIRLIENFNVSEEWIVEPGDLLYLPPRIGHFGVAIGESMTWSVGFRAPKHREMIHDFVEDIVQFTAADARYSDPDLAPREFSTELNDDDIDRVMKVIEEGLHHNRDLVADWFGRFMSESKEGQEPEMLEEEFSADEVLGLLEDGADIERVPSVAFYFRETLDDVVLYANCECFALDKKYTKLVQFLCENRQYSPGKMKQFLRDEVAAEFIVDLVNQGLLAFFDGDDHDHDCDDECDHDH</sequence>
<dbReference type="Pfam" id="PF20514">
    <property type="entry name" value="WHD_ROXA"/>
    <property type="match status" value="1"/>
</dbReference>
<dbReference type="GO" id="GO:0046872">
    <property type="term" value="F:metal ion binding"/>
    <property type="evidence" value="ECO:0007669"/>
    <property type="project" value="UniProtKB-KW"/>
</dbReference>
<evidence type="ECO:0000313" key="8">
    <source>
        <dbReference type="Proteomes" id="UP000680020"/>
    </source>
</evidence>
<evidence type="ECO:0000256" key="4">
    <source>
        <dbReference type="ARBA" id="ARBA00023002"/>
    </source>
</evidence>
<dbReference type="Pfam" id="PF08007">
    <property type="entry name" value="JmjC_2"/>
    <property type="match status" value="1"/>
</dbReference>
<evidence type="ECO:0000256" key="2">
    <source>
        <dbReference type="ARBA" id="ARBA00022723"/>
    </source>
</evidence>
<dbReference type="SMART" id="SM00558">
    <property type="entry name" value="JmjC"/>
    <property type="match status" value="1"/>
</dbReference>
<evidence type="ECO:0000256" key="1">
    <source>
        <dbReference type="ARBA" id="ARBA00001954"/>
    </source>
</evidence>
<keyword evidence="2" id="KW-0479">Metal-binding</keyword>
<dbReference type="AlphaFoldDB" id="A0AB35C0B6"/>
<evidence type="ECO:0000256" key="5">
    <source>
        <dbReference type="ARBA" id="ARBA00023004"/>
    </source>
</evidence>
<keyword evidence="4" id="KW-0560">Oxidoreductase</keyword>
<keyword evidence="5" id="KW-0408">Iron</keyword>
<organism evidence="7 8">
    <name type="scientific">Wohlfahrtiimonas chitiniclastica</name>
    <dbReference type="NCBI Taxonomy" id="400946"/>
    <lineage>
        <taxon>Bacteria</taxon>
        <taxon>Pseudomonadati</taxon>
        <taxon>Pseudomonadota</taxon>
        <taxon>Gammaproteobacteria</taxon>
        <taxon>Cardiobacteriales</taxon>
        <taxon>Ignatzschineriaceae</taxon>
        <taxon>Wohlfahrtiimonas</taxon>
    </lineage>
</organism>
<dbReference type="InterPro" id="IPR046799">
    <property type="entry name" value="ROXA-like_wH"/>
</dbReference>
<feature type="domain" description="JmjC" evidence="6">
    <location>
        <begin position="100"/>
        <end position="228"/>
    </location>
</feature>
<dbReference type="InterPro" id="IPR003347">
    <property type="entry name" value="JmjC_dom"/>
</dbReference>
<protein>
    <submittedName>
        <fullName evidence="7">Cupin domain-containing protein</fullName>
    </submittedName>
</protein>
<dbReference type="Gene3D" id="3.40.366.30">
    <property type="entry name" value="50S ribosomal protein L16 arginine hydroxylase, Chain A, Domain 2"/>
    <property type="match status" value="1"/>
</dbReference>
<dbReference type="PANTHER" id="PTHR13096">
    <property type="entry name" value="MINA53 MYC INDUCED NUCLEAR ANTIGEN"/>
    <property type="match status" value="1"/>
</dbReference>
<dbReference type="PROSITE" id="PS51184">
    <property type="entry name" value="JMJC"/>
    <property type="match status" value="1"/>
</dbReference>
<name>A0AB35C0B6_9GAMM</name>
<gene>
    <name evidence="7" type="ORF">J7561_03180</name>
</gene>
<dbReference type="RefSeq" id="WP_213403506.1">
    <property type="nucleotide sequence ID" value="NZ_JAGIBT010000002.1"/>
</dbReference>
<keyword evidence="3" id="KW-0223">Dioxygenase</keyword>
<accession>A0AB35C0B6</accession>
<dbReference type="GO" id="GO:0016706">
    <property type="term" value="F:2-oxoglutarate-dependent dioxygenase activity"/>
    <property type="evidence" value="ECO:0007669"/>
    <property type="project" value="TreeGrafter"/>
</dbReference>
<evidence type="ECO:0000313" key="7">
    <source>
        <dbReference type="EMBL" id="MBS7824205.1"/>
    </source>
</evidence>
<proteinExistence type="predicted"/>
<evidence type="ECO:0000259" key="6">
    <source>
        <dbReference type="PROSITE" id="PS51184"/>
    </source>
</evidence>
<comment type="cofactor">
    <cofactor evidence="1">
        <name>Fe(2+)</name>
        <dbReference type="ChEBI" id="CHEBI:29033"/>
    </cofactor>
</comment>
<dbReference type="Gene3D" id="2.60.120.650">
    <property type="entry name" value="Cupin"/>
    <property type="match status" value="1"/>
</dbReference>
<dbReference type="PANTHER" id="PTHR13096:SF8">
    <property type="entry name" value="RIBOSOMAL OXYGENASE 1"/>
    <property type="match status" value="1"/>
</dbReference>
<evidence type="ECO:0000256" key="3">
    <source>
        <dbReference type="ARBA" id="ARBA00022964"/>
    </source>
</evidence>
<reference evidence="7" key="1">
    <citation type="submission" date="2021-03" db="EMBL/GenBank/DDBJ databases">
        <title>Identification and antibiotic profiling of Wohlfahrtiimonas chitiniclastica, an underestimated human pathogen.</title>
        <authorList>
            <person name="Kopf A."/>
            <person name="Bunk B."/>
            <person name="Coldewey S."/>
            <person name="Gunzer F."/>
            <person name="Riedel T."/>
            <person name="Schroettner P."/>
        </authorList>
    </citation>
    <scope>NUCLEOTIDE SEQUENCE</scope>
    <source>
        <strain evidence="7">DSM 100917</strain>
    </source>
</reference>
<comment type="caution">
    <text evidence="7">The sequence shown here is derived from an EMBL/GenBank/DDBJ whole genome shotgun (WGS) entry which is preliminary data.</text>
</comment>
<dbReference type="EMBL" id="JAGIBU010000002">
    <property type="protein sequence ID" value="MBS7824205.1"/>
    <property type="molecule type" value="Genomic_DNA"/>
</dbReference>
<dbReference type="InterPro" id="IPR039994">
    <property type="entry name" value="NO66-like"/>
</dbReference>
<dbReference type="Proteomes" id="UP000680020">
    <property type="component" value="Unassembled WGS sequence"/>
</dbReference>